<dbReference type="KEGG" id="ctak:4412677_00595"/>
<dbReference type="EMBL" id="LT906465">
    <property type="protein sequence ID" value="SNV36903.1"/>
    <property type="molecule type" value="Genomic_DNA"/>
</dbReference>
<sequence length="42" mass="4901">MNITLMNIKKTSHNMGFARCGVEGNLRKFVSSNRKKPFHFFL</sequence>
<keyword evidence="2" id="KW-1185">Reference proteome</keyword>
<organism evidence="1 2">
    <name type="scientific">Chryseobacterium taklimakanense</name>
    <dbReference type="NCBI Taxonomy" id="536441"/>
    <lineage>
        <taxon>Bacteria</taxon>
        <taxon>Pseudomonadati</taxon>
        <taxon>Bacteroidota</taxon>
        <taxon>Flavobacteriia</taxon>
        <taxon>Flavobacteriales</taxon>
        <taxon>Weeksellaceae</taxon>
        <taxon>Chryseobacterium group</taxon>
        <taxon>Chryseobacterium</taxon>
    </lineage>
</organism>
<dbReference type="AlphaFoldDB" id="A0A239WSJ0"/>
<reference evidence="1 2" key="1">
    <citation type="submission" date="2017-06" db="EMBL/GenBank/DDBJ databases">
        <authorList>
            <consortium name="Pathogen Informatics"/>
        </authorList>
    </citation>
    <scope>NUCLEOTIDE SEQUENCE [LARGE SCALE GENOMIC DNA]</scope>
    <source>
        <strain evidence="1 2">NCTC13490</strain>
    </source>
</reference>
<gene>
    <name evidence="1" type="ORF">SAMEA4412677_00595</name>
</gene>
<evidence type="ECO:0000313" key="1">
    <source>
        <dbReference type="EMBL" id="SNV36903.1"/>
    </source>
</evidence>
<proteinExistence type="predicted"/>
<name>A0A239WSJ0_9FLAO</name>
<evidence type="ECO:0000313" key="2">
    <source>
        <dbReference type="Proteomes" id="UP000215196"/>
    </source>
</evidence>
<dbReference type="Proteomes" id="UP000215196">
    <property type="component" value="Chromosome 1"/>
</dbReference>
<protein>
    <submittedName>
        <fullName evidence="1">Uncharacterized protein</fullName>
    </submittedName>
</protein>
<accession>A0A239WSJ0</accession>